<dbReference type="PROSITE" id="PS00560">
    <property type="entry name" value="CARBOXYPEPT_SER_HIS"/>
    <property type="match status" value="1"/>
</dbReference>
<evidence type="ECO:0000256" key="6">
    <source>
        <dbReference type="ARBA" id="ARBA00023180"/>
    </source>
</evidence>
<comment type="caution">
    <text evidence="8">The sequence shown here is derived from an EMBL/GenBank/DDBJ whole genome shotgun (WGS) entry which is preliminary data.</text>
</comment>
<dbReference type="InterPro" id="IPR033124">
    <property type="entry name" value="Ser_caboxypep_his_AS"/>
</dbReference>
<reference evidence="8" key="1">
    <citation type="submission" date="2022-08" db="EMBL/GenBank/DDBJ databases">
        <authorList>
            <person name="Giroux E."/>
            <person name="Giroux E."/>
        </authorList>
    </citation>
    <scope>NUCLEOTIDE SEQUENCE</scope>
    <source>
        <strain evidence="8">H1091258</strain>
    </source>
</reference>
<keyword evidence="5 7" id="KW-0378">Hydrolase</keyword>
<accession>A0A9W4S2F2</accession>
<dbReference type="EMBL" id="CAMGZC010001032">
    <property type="protein sequence ID" value="CAI0651232.1"/>
    <property type="molecule type" value="Genomic_DNA"/>
</dbReference>
<dbReference type="Gene3D" id="1.10.287.410">
    <property type="match status" value="1"/>
</dbReference>
<dbReference type="SUPFAM" id="SSF53474">
    <property type="entry name" value="alpha/beta-Hydrolases"/>
    <property type="match status" value="1"/>
</dbReference>
<dbReference type="GO" id="GO:0006508">
    <property type="term" value="P:proteolysis"/>
    <property type="evidence" value="ECO:0007669"/>
    <property type="project" value="UniProtKB-KW"/>
</dbReference>
<keyword evidence="9" id="KW-1185">Reference proteome</keyword>
<evidence type="ECO:0000256" key="4">
    <source>
        <dbReference type="ARBA" id="ARBA00022729"/>
    </source>
</evidence>
<dbReference type="PROSITE" id="PS00131">
    <property type="entry name" value="CARBOXYPEPT_SER_SER"/>
    <property type="match status" value="1"/>
</dbReference>
<dbReference type="Gene3D" id="3.40.50.1820">
    <property type="entry name" value="alpha/beta hydrolase"/>
    <property type="match status" value="1"/>
</dbReference>
<evidence type="ECO:0000256" key="7">
    <source>
        <dbReference type="RuleBase" id="RU361156"/>
    </source>
</evidence>
<dbReference type="PANTHER" id="PTHR11802">
    <property type="entry name" value="SERINE PROTEASE FAMILY S10 SERINE CARBOXYPEPTIDASE"/>
    <property type="match status" value="1"/>
</dbReference>
<dbReference type="PRINTS" id="PR00724">
    <property type="entry name" value="CRBOXYPTASEC"/>
</dbReference>
<dbReference type="Pfam" id="PF00450">
    <property type="entry name" value="Peptidase_S10"/>
    <property type="match status" value="1"/>
</dbReference>
<evidence type="ECO:0000313" key="8">
    <source>
        <dbReference type="EMBL" id="CAI0651232.1"/>
    </source>
</evidence>
<evidence type="ECO:0000256" key="5">
    <source>
        <dbReference type="ARBA" id="ARBA00022801"/>
    </source>
</evidence>
<dbReference type="AlphaFoldDB" id="A0A9W4S2F2"/>
<keyword evidence="3 7" id="KW-0645">Protease</keyword>
<name>A0A9W4S2F2_9PEZI</name>
<dbReference type="Proteomes" id="UP001152533">
    <property type="component" value="Unassembled WGS sequence"/>
</dbReference>
<comment type="similarity">
    <text evidence="1 7">Belongs to the peptidase S10 family.</text>
</comment>
<evidence type="ECO:0000256" key="1">
    <source>
        <dbReference type="ARBA" id="ARBA00009431"/>
    </source>
</evidence>
<dbReference type="InterPro" id="IPR001563">
    <property type="entry name" value="Peptidase_S10"/>
</dbReference>
<gene>
    <name evidence="8" type="ORF">CGXH109_LOCUS104311</name>
</gene>
<dbReference type="EC" id="3.4.16.-" evidence="7"/>
<sequence length="452" mass="50224">MKLSGVLAMVPAIGAASTFRVLDPPAPVCASAGKGHVGYYDFDNDTKHLFFWLAESRSDPVNDPVVLWMSGGPGASSVAFGLFQELGPCLIDGANATRPNPYAWNNNANVIFVDQPSNVGFSYSKTPVTNLEDATSDMYNFLTAFMENFPQYSHQDFYIIGESYGGTWVAALARKIHHRQSSPMAQLVRSTANVNETKINLKGIELGNAQLSQKLQWPGFYPTGCLGPNSVYNDSLCSIIEAHMPQCESMLQVCTDMDNDADVCNNVLDYCRKRSVYFIFDEHLSPYDFCKPCPDGGLCYEEADWIAQYLNSSSVKREPGVSEDTTFNIIDYELGQHFDKSGDVSFDTVAWAGELLDQEYKVLVYAGNKDWFCNSAGEKNLVHNISWRHQPAFQAQDFQSYTLNGERIGSFKEKNGLSFAEILDAGHMVPADKPKESLFLIQSWMKGELNST</sequence>
<dbReference type="InterPro" id="IPR029058">
    <property type="entry name" value="AB_hydrolase_fold"/>
</dbReference>
<proteinExistence type="inferred from homology"/>
<evidence type="ECO:0000256" key="2">
    <source>
        <dbReference type="ARBA" id="ARBA00022645"/>
    </source>
</evidence>
<dbReference type="PANTHER" id="PTHR11802:SF113">
    <property type="entry name" value="SERINE CARBOXYPEPTIDASE CTSA-4.1"/>
    <property type="match status" value="1"/>
</dbReference>
<keyword evidence="6" id="KW-0325">Glycoprotein</keyword>
<dbReference type="InterPro" id="IPR018202">
    <property type="entry name" value="Ser_caboxypep_ser_AS"/>
</dbReference>
<keyword evidence="2 7" id="KW-0121">Carboxypeptidase</keyword>
<organism evidence="8 9">
    <name type="scientific">Colletotrichum noveboracense</name>
    <dbReference type="NCBI Taxonomy" id="2664923"/>
    <lineage>
        <taxon>Eukaryota</taxon>
        <taxon>Fungi</taxon>
        <taxon>Dikarya</taxon>
        <taxon>Ascomycota</taxon>
        <taxon>Pezizomycotina</taxon>
        <taxon>Sordariomycetes</taxon>
        <taxon>Hypocreomycetidae</taxon>
        <taxon>Glomerellales</taxon>
        <taxon>Glomerellaceae</taxon>
        <taxon>Colletotrichum</taxon>
        <taxon>Colletotrichum gloeosporioides species complex</taxon>
    </lineage>
</organism>
<protein>
    <recommendedName>
        <fullName evidence="7">Carboxypeptidase</fullName>
        <ecNumber evidence="7">3.4.16.-</ecNumber>
    </recommendedName>
</protein>
<evidence type="ECO:0000256" key="3">
    <source>
        <dbReference type="ARBA" id="ARBA00022670"/>
    </source>
</evidence>
<keyword evidence="4" id="KW-0732">Signal</keyword>
<evidence type="ECO:0000313" key="9">
    <source>
        <dbReference type="Proteomes" id="UP001152533"/>
    </source>
</evidence>
<dbReference type="GO" id="GO:0004185">
    <property type="term" value="F:serine-type carboxypeptidase activity"/>
    <property type="evidence" value="ECO:0007669"/>
    <property type="project" value="UniProtKB-UniRule"/>
</dbReference>